<feature type="domain" description="Protein kinase" evidence="1">
    <location>
        <begin position="346"/>
        <end position="637"/>
    </location>
</feature>
<dbReference type="Pfam" id="PF00069">
    <property type="entry name" value="Pkinase"/>
    <property type="match status" value="1"/>
</dbReference>
<protein>
    <recommendedName>
        <fullName evidence="1">Protein kinase domain-containing protein</fullName>
    </recommendedName>
</protein>
<dbReference type="PROSITE" id="PS50011">
    <property type="entry name" value="PROTEIN_KINASE_DOM"/>
    <property type="match status" value="2"/>
</dbReference>
<dbReference type="InterPro" id="IPR001245">
    <property type="entry name" value="Ser-Thr/Tyr_kinase_cat_dom"/>
</dbReference>
<dbReference type="GO" id="GO:0004672">
    <property type="term" value="F:protein kinase activity"/>
    <property type="evidence" value="ECO:0007669"/>
    <property type="project" value="InterPro"/>
</dbReference>
<dbReference type="InterPro" id="IPR000719">
    <property type="entry name" value="Prot_kinase_dom"/>
</dbReference>
<evidence type="ECO:0000313" key="3">
    <source>
        <dbReference type="Proteomes" id="UP000243686"/>
    </source>
</evidence>
<dbReference type="Proteomes" id="UP000243686">
    <property type="component" value="Unassembled WGS sequence"/>
</dbReference>
<dbReference type="InterPro" id="IPR011009">
    <property type="entry name" value="Kinase-like_dom_sf"/>
</dbReference>
<dbReference type="SUPFAM" id="SSF56112">
    <property type="entry name" value="Protein kinase-like (PK-like)"/>
    <property type="match status" value="2"/>
</dbReference>
<feature type="non-terminal residue" evidence="2">
    <location>
        <position position="670"/>
    </location>
</feature>
<gene>
    <name evidence="2" type="ORF">X801_07587</name>
</gene>
<keyword evidence="3" id="KW-1185">Reference proteome</keyword>
<reference evidence="2 3" key="1">
    <citation type="submission" date="2015-03" db="EMBL/GenBank/DDBJ databases">
        <title>Draft genome of the nematode, Opisthorchis viverrini.</title>
        <authorList>
            <person name="Mitreva M."/>
        </authorList>
    </citation>
    <scope>NUCLEOTIDE SEQUENCE [LARGE SCALE GENOMIC DNA]</scope>
    <source>
        <strain evidence="2">Khon Kaen</strain>
    </source>
</reference>
<feature type="domain" description="Protein kinase" evidence="1">
    <location>
        <begin position="1"/>
        <end position="294"/>
    </location>
</feature>
<dbReference type="PANTHER" id="PTHR24347">
    <property type="entry name" value="SERINE/THREONINE-PROTEIN KINASE"/>
    <property type="match status" value="1"/>
</dbReference>
<evidence type="ECO:0000259" key="1">
    <source>
        <dbReference type="PROSITE" id="PS50011"/>
    </source>
</evidence>
<evidence type="ECO:0000313" key="2">
    <source>
        <dbReference type="EMBL" id="OON16599.1"/>
    </source>
</evidence>
<dbReference type="EMBL" id="KV896995">
    <property type="protein sequence ID" value="OON16599.1"/>
    <property type="molecule type" value="Genomic_DNA"/>
</dbReference>
<sequence length="670" mass="76280">MFFGTATLINRDELCSYFVGFTQSIRGFVAKTLDGKCLREFPMLDATLKQRVKMKIARETRKFSQLKSLAIVQPFEPILDLCPLMMSTELHLGGNLARWLQSTRYLTLHALCTVIQHIFCGLHYLHQRGYAHGNLRISNVLFKTERPDSVAITMDTSVQVELRKICYAVPIQNEYCPPELVPTLEPVKKHSNLLLSGVRSAEELQEVDRILEPRRESDVWCAAVIAHNLLTGRNPVELNGDEELQITQWNEIHELTNPVMKTFSPLVREQIKRVFNPDPQRRASADEVVSHEWFGDEMTLSDSRNFSSLLEYQYISWELKAHTPYSPQRYFVMNGLEDAAAAGETIPNPVVFVSGDEASTYFVAFFPRMSSQPTLVKLLNVDKFHAFPTFQYRLTRRYKRKIACELAKFRRLEHRSIVRTLEVIDAVPPGTVVTSVYQYGSLLDWILSKTTLYLGTLCHSLHQICAGLEYLHKEGHAHGYLRPSSILFKTGAPESAAITMNTSVKAEIRKLCYPHPIELEYCPPELIGSVMQAKYHAVLIRTGLRSNAELDEVDRILSARKESDMWCLGIIAGVLLTGSYPWQNATSSTNAADGVKVHYHPMLESFSSNLQDFLVRLLWPRPAGRATAAEGAAGYWYRDTQTLSDTRNLMYILDYGYLRAEMEFNCFAQN</sequence>
<name>A0A1S8WQ37_OPIVI</name>
<dbReference type="AlphaFoldDB" id="A0A1S8WQ37"/>
<accession>A0A1S8WQ37</accession>
<dbReference type="GO" id="GO:0005524">
    <property type="term" value="F:ATP binding"/>
    <property type="evidence" value="ECO:0007669"/>
    <property type="project" value="InterPro"/>
</dbReference>
<organism evidence="2 3">
    <name type="scientific">Opisthorchis viverrini</name>
    <name type="common">Southeast Asian liver fluke</name>
    <dbReference type="NCBI Taxonomy" id="6198"/>
    <lineage>
        <taxon>Eukaryota</taxon>
        <taxon>Metazoa</taxon>
        <taxon>Spiralia</taxon>
        <taxon>Lophotrochozoa</taxon>
        <taxon>Platyhelminthes</taxon>
        <taxon>Trematoda</taxon>
        <taxon>Digenea</taxon>
        <taxon>Opisthorchiida</taxon>
        <taxon>Opisthorchiata</taxon>
        <taxon>Opisthorchiidae</taxon>
        <taxon>Opisthorchis</taxon>
    </lineage>
</organism>
<dbReference type="SMART" id="SM00220">
    <property type="entry name" value="S_TKc"/>
    <property type="match status" value="1"/>
</dbReference>
<dbReference type="Pfam" id="PF07714">
    <property type="entry name" value="PK_Tyr_Ser-Thr"/>
    <property type="match status" value="1"/>
</dbReference>
<proteinExistence type="predicted"/>
<dbReference type="Gene3D" id="1.10.510.10">
    <property type="entry name" value="Transferase(Phosphotransferase) domain 1"/>
    <property type="match status" value="2"/>
</dbReference>